<gene>
    <name evidence="1" type="ORF">Ocin01_10181</name>
</gene>
<proteinExistence type="predicted"/>
<dbReference type="EMBL" id="LJIJ01000535">
    <property type="protein sequence ID" value="ODM96498.1"/>
    <property type="molecule type" value="Genomic_DNA"/>
</dbReference>
<comment type="caution">
    <text evidence="1">The sequence shown here is derived from an EMBL/GenBank/DDBJ whole genome shotgun (WGS) entry which is preliminary data.</text>
</comment>
<name>A0A1D2MUC4_ORCCI</name>
<protein>
    <submittedName>
        <fullName evidence="1">Kynurenine formamidase</fullName>
    </submittedName>
</protein>
<dbReference type="Gene3D" id="3.40.50.1820">
    <property type="entry name" value="alpha/beta hydrolase"/>
    <property type="match status" value="1"/>
</dbReference>
<evidence type="ECO:0000313" key="1">
    <source>
        <dbReference type="EMBL" id="ODM96498.1"/>
    </source>
</evidence>
<dbReference type="OrthoDB" id="433474at2759"/>
<evidence type="ECO:0000313" key="2">
    <source>
        <dbReference type="Proteomes" id="UP000094527"/>
    </source>
</evidence>
<sequence>MTSEEAESWSPLLQPTLDSKDFGKNLQILIWVGAIDSPEFQRQSKEYAEKLRPKFKNVELQIFDEDDHFTIVERLCETSESSPGDCLKTALESKIKV</sequence>
<dbReference type="SUPFAM" id="SSF53474">
    <property type="entry name" value="alpha/beta-Hydrolases"/>
    <property type="match status" value="1"/>
</dbReference>
<dbReference type="Proteomes" id="UP000094527">
    <property type="component" value="Unassembled WGS sequence"/>
</dbReference>
<dbReference type="InterPro" id="IPR029058">
    <property type="entry name" value="AB_hydrolase_fold"/>
</dbReference>
<reference evidence="1 2" key="1">
    <citation type="journal article" date="2016" name="Genome Biol. Evol.">
        <title>Gene Family Evolution Reflects Adaptation to Soil Environmental Stressors in the Genome of the Collembolan Orchesella cincta.</title>
        <authorList>
            <person name="Faddeeva-Vakhrusheva A."/>
            <person name="Derks M.F."/>
            <person name="Anvar S.Y."/>
            <person name="Agamennone V."/>
            <person name="Suring W."/>
            <person name="Smit S."/>
            <person name="van Straalen N.M."/>
            <person name="Roelofs D."/>
        </authorList>
    </citation>
    <scope>NUCLEOTIDE SEQUENCE [LARGE SCALE GENOMIC DNA]</scope>
    <source>
        <tissue evidence="1">Mixed pool</tissue>
    </source>
</reference>
<accession>A0A1D2MUC4</accession>
<organism evidence="1 2">
    <name type="scientific">Orchesella cincta</name>
    <name type="common">Springtail</name>
    <name type="synonym">Podura cincta</name>
    <dbReference type="NCBI Taxonomy" id="48709"/>
    <lineage>
        <taxon>Eukaryota</taxon>
        <taxon>Metazoa</taxon>
        <taxon>Ecdysozoa</taxon>
        <taxon>Arthropoda</taxon>
        <taxon>Hexapoda</taxon>
        <taxon>Collembola</taxon>
        <taxon>Entomobryomorpha</taxon>
        <taxon>Entomobryoidea</taxon>
        <taxon>Orchesellidae</taxon>
        <taxon>Orchesellinae</taxon>
        <taxon>Orchesella</taxon>
    </lineage>
</organism>
<dbReference type="AlphaFoldDB" id="A0A1D2MUC4"/>
<keyword evidence="2" id="KW-1185">Reference proteome</keyword>